<evidence type="ECO:0000256" key="2">
    <source>
        <dbReference type="SAM" id="MobiDB-lite"/>
    </source>
</evidence>
<evidence type="ECO:0000313" key="4">
    <source>
        <dbReference type="EMBL" id="JAD20445.1"/>
    </source>
</evidence>
<evidence type="ECO:0000256" key="1">
    <source>
        <dbReference type="PROSITE-ProRule" id="PRU00042"/>
    </source>
</evidence>
<dbReference type="SUPFAM" id="SSF57667">
    <property type="entry name" value="beta-beta-alpha zinc fingers"/>
    <property type="match status" value="1"/>
</dbReference>
<dbReference type="GO" id="GO:0003700">
    <property type="term" value="F:DNA-binding transcription factor activity"/>
    <property type="evidence" value="ECO:0007669"/>
    <property type="project" value="InterPro"/>
</dbReference>
<reference evidence="4" key="1">
    <citation type="submission" date="2014-09" db="EMBL/GenBank/DDBJ databases">
        <authorList>
            <person name="Magalhaes I.L.F."/>
            <person name="Oliveira U."/>
            <person name="Santos F.R."/>
            <person name="Vidigal T.H.D.A."/>
            <person name="Brescovit A.D."/>
            <person name="Santos A.J."/>
        </authorList>
    </citation>
    <scope>NUCLEOTIDE SEQUENCE</scope>
    <source>
        <tissue evidence="4">Shoot tissue taken approximately 20 cm above the soil surface</tissue>
    </source>
</reference>
<keyword evidence="1" id="KW-0863">Zinc-finger</keyword>
<dbReference type="GO" id="GO:0008270">
    <property type="term" value="F:zinc ion binding"/>
    <property type="evidence" value="ECO:0007669"/>
    <property type="project" value="UniProtKB-KW"/>
</dbReference>
<accession>A0A0A8Y4M8</accession>
<name>A0A0A8Y4M8_ARUDO</name>
<feature type="compositionally biased region" description="Basic and acidic residues" evidence="2">
    <location>
        <begin position="191"/>
        <end position="203"/>
    </location>
</feature>
<protein>
    <recommendedName>
        <fullName evidence="3">C2H2-type domain-containing protein</fullName>
    </recommendedName>
</protein>
<proteinExistence type="predicted"/>
<keyword evidence="1" id="KW-0479">Metal-binding</keyword>
<reference evidence="4" key="2">
    <citation type="journal article" date="2015" name="Data Brief">
        <title>Shoot transcriptome of the giant reed, Arundo donax.</title>
        <authorList>
            <person name="Barrero R.A."/>
            <person name="Guerrero F.D."/>
            <person name="Moolhuijzen P."/>
            <person name="Goolsby J.A."/>
            <person name="Tidwell J."/>
            <person name="Bellgard S.E."/>
            <person name="Bellgard M.I."/>
        </authorList>
    </citation>
    <scope>NUCLEOTIDE SEQUENCE</scope>
    <source>
        <tissue evidence="4">Shoot tissue taken approximately 20 cm above the soil surface</tissue>
    </source>
</reference>
<dbReference type="PROSITE" id="PS50157">
    <property type="entry name" value="ZINC_FINGER_C2H2_2"/>
    <property type="match status" value="1"/>
</dbReference>
<dbReference type="InterPro" id="IPR013087">
    <property type="entry name" value="Znf_C2H2_type"/>
</dbReference>
<evidence type="ECO:0000259" key="3">
    <source>
        <dbReference type="PROSITE" id="PS50157"/>
    </source>
</evidence>
<dbReference type="PROSITE" id="PS00028">
    <property type="entry name" value="ZINC_FINGER_C2H2_1"/>
    <property type="match status" value="1"/>
</dbReference>
<keyword evidence="1" id="KW-0862">Zinc</keyword>
<dbReference type="Gene3D" id="3.30.160.60">
    <property type="entry name" value="Classic Zinc Finger"/>
    <property type="match status" value="1"/>
</dbReference>
<dbReference type="PANTHER" id="PTHR45730:SF50">
    <property type="entry name" value="OS12G0617000 PROTEIN"/>
    <property type="match status" value="1"/>
</dbReference>
<dbReference type="PANTHER" id="PTHR45730">
    <property type="entry name" value="ZINC FINGER PROTEIN JAGGED"/>
    <property type="match status" value="1"/>
</dbReference>
<sequence length="203" mass="20693">MEAPPSLATAADEDCYVFDLALTLGPASPAPAGPAVAGAASDAGVDGGGGGGGGRGGVRLFPCLFCNKKFLKSQALGGHQNAHKKERSVGWNAHLYLPAATTTAAPNTVTPVINQTAPMVPVPVPVSHSCRSHEHPQQRAHNNNGDGNGSSGSRSQEHPQQRAHNNGDGNCSSGWRYADGGGSCALAGGDGKQRQQVDLDLKL</sequence>
<feature type="domain" description="C2H2-type" evidence="3">
    <location>
        <begin position="61"/>
        <end position="88"/>
    </location>
</feature>
<organism evidence="4">
    <name type="scientific">Arundo donax</name>
    <name type="common">Giant reed</name>
    <name type="synonym">Donax arundinaceus</name>
    <dbReference type="NCBI Taxonomy" id="35708"/>
    <lineage>
        <taxon>Eukaryota</taxon>
        <taxon>Viridiplantae</taxon>
        <taxon>Streptophyta</taxon>
        <taxon>Embryophyta</taxon>
        <taxon>Tracheophyta</taxon>
        <taxon>Spermatophyta</taxon>
        <taxon>Magnoliopsida</taxon>
        <taxon>Liliopsida</taxon>
        <taxon>Poales</taxon>
        <taxon>Poaceae</taxon>
        <taxon>PACMAD clade</taxon>
        <taxon>Arundinoideae</taxon>
        <taxon>Arundineae</taxon>
        <taxon>Arundo</taxon>
    </lineage>
</organism>
<feature type="compositionally biased region" description="Polar residues" evidence="2">
    <location>
        <begin position="162"/>
        <end position="173"/>
    </location>
</feature>
<dbReference type="InterPro" id="IPR045320">
    <property type="entry name" value="JAGGED/SL1-like"/>
</dbReference>
<dbReference type="AlphaFoldDB" id="A0A0A8Y4M8"/>
<feature type="region of interest" description="Disordered" evidence="2">
    <location>
        <begin position="123"/>
        <end position="203"/>
    </location>
</feature>
<dbReference type="InterPro" id="IPR036236">
    <property type="entry name" value="Znf_C2H2_sf"/>
</dbReference>
<dbReference type="EMBL" id="GBRH01277450">
    <property type="protein sequence ID" value="JAD20445.1"/>
    <property type="molecule type" value="Transcribed_RNA"/>
</dbReference>